<keyword evidence="7" id="KW-1185">Reference proteome</keyword>
<dbReference type="SUPFAM" id="SSF52540">
    <property type="entry name" value="P-loop containing nucleoside triphosphate hydrolases"/>
    <property type="match status" value="1"/>
</dbReference>
<dbReference type="InterPro" id="IPR050905">
    <property type="entry name" value="Plant_NBS-LRR"/>
</dbReference>
<feature type="domain" description="Disease resistance protein At4g27190-like leucine-rich repeats" evidence="5">
    <location>
        <begin position="1001"/>
        <end position="1043"/>
    </location>
</feature>
<reference evidence="7" key="1">
    <citation type="journal article" date="2019" name="Gigascience">
        <title>De novo genome assembly of the endangered Acer yangbiense, a plant species with extremely small populations endemic to Yunnan Province, China.</title>
        <authorList>
            <person name="Yang J."/>
            <person name="Wariss H.M."/>
            <person name="Tao L."/>
            <person name="Zhang R."/>
            <person name="Yun Q."/>
            <person name="Hollingsworth P."/>
            <person name="Dao Z."/>
            <person name="Luo G."/>
            <person name="Guo H."/>
            <person name="Ma Y."/>
            <person name="Sun W."/>
        </authorList>
    </citation>
    <scope>NUCLEOTIDE SEQUENCE [LARGE SCALE GENOMIC DNA]</scope>
    <source>
        <strain evidence="7">cv. Malutang</strain>
    </source>
</reference>
<dbReference type="PRINTS" id="PR00364">
    <property type="entry name" value="DISEASERSIST"/>
</dbReference>
<feature type="domain" description="Disease resistance protein At4g27190-like leucine-rich repeats" evidence="5">
    <location>
        <begin position="606"/>
        <end position="752"/>
    </location>
</feature>
<dbReference type="GO" id="GO:0006952">
    <property type="term" value="P:defense response"/>
    <property type="evidence" value="ECO:0007669"/>
    <property type="project" value="UniProtKB-KW"/>
</dbReference>
<dbReference type="FunFam" id="3.40.50.300:FF:001091">
    <property type="entry name" value="Probable disease resistance protein At1g61300"/>
    <property type="match status" value="1"/>
</dbReference>
<dbReference type="InterPro" id="IPR032675">
    <property type="entry name" value="LRR_dom_sf"/>
</dbReference>
<dbReference type="InterPro" id="IPR057135">
    <property type="entry name" value="At4g27190-like_LRR"/>
</dbReference>
<dbReference type="Gene3D" id="3.40.50.300">
    <property type="entry name" value="P-loop containing nucleotide triphosphate hydrolases"/>
    <property type="match status" value="1"/>
</dbReference>
<evidence type="ECO:0000259" key="5">
    <source>
        <dbReference type="Pfam" id="PF23247"/>
    </source>
</evidence>
<evidence type="ECO:0000313" key="6">
    <source>
        <dbReference type="EMBL" id="TXG66990.1"/>
    </source>
</evidence>
<feature type="domain" description="Disease resistance protein At4g27190-like leucine-rich repeats" evidence="5">
    <location>
        <begin position="1059"/>
        <end position="1174"/>
    </location>
</feature>
<dbReference type="Gene3D" id="3.80.10.10">
    <property type="entry name" value="Ribonuclease Inhibitor"/>
    <property type="match status" value="4"/>
</dbReference>
<dbReference type="GO" id="GO:0043531">
    <property type="term" value="F:ADP binding"/>
    <property type="evidence" value="ECO:0007669"/>
    <property type="project" value="InterPro"/>
</dbReference>
<dbReference type="Pfam" id="PF23247">
    <property type="entry name" value="LRR_RPS2"/>
    <property type="match status" value="4"/>
</dbReference>
<dbReference type="EMBL" id="VAHF01000003">
    <property type="protein sequence ID" value="TXG66990.1"/>
    <property type="molecule type" value="Genomic_DNA"/>
</dbReference>
<feature type="domain" description="Disease resistance protein At4g27190-like leucine-rich repeats" evidence="5">
    <location>
        <begin position="819"/>
        <end position="949"/>
    </location>
</feature>
<name>A0A5C7ICC9_9ROSI</name>
<comment type="caution">
    <text evidence="6">The sequence shown here is derived from an EMBL/GenBank/DDBJ whole genome shotgun (WGS) entry which is preliminary data.</text>
</comment>
<sequence length="1224" mass="140281">MEFASSILSSILSKIGEYLVDSFIHRANYLLRFKNIVEDLRKEHGNLRSTRDGVQYEVERAKRNTEEIEKDVENWLTDVQNVLEEIQRLEDDMQVKKTFLCGLCPNWGWRYKLGRRAVKKMSDMAKLRESGNFSRVSHSTTLPGVEGPKDFISFKPTVHAFSQIMEALKNNKINMVGLYGMGGVGKTTLAKEVGKEAKEKKLFDEVVMVTLTQNPDFKNIQGQIANLLGLKFEEETIIGRAHRLCLRLKKNTKTLLILDDVWEKLDLTIIGIPFGDNHKGCTTLLTTRQQQVCISMECQEWIRLDILNEEEGLILLKKHAVLPDGLVCPKLKILLLEGNNVEVSNEFFEEKKTLKVASLSWIDLSVKSLQFLTNLVTLQLIHCRLSDISSIKKLAQLEILRLKGSGIVELPEELGELSKLRMLDLTDCRSLESIPVNVIPRLSRLEELYIGSNSFKAWEVEGTSAEQSNASLTELSQLNWLTILSLSIKFQRCLPKDFVLLTKLLKYDIIVNCDYVRVSYPKSRFLRIDDVEATSLFAFKALYEKIEYLDLERIWGCCQNMVPSIDETGLNELKRLSLANFDQLECIIDMTQQQDVTSTAFSNLVDLSLFYVPLREICSGGSPPRGFLENLETLRIKKCNNMSCLFPRMLIQRLGKLKLVAVTYCQELEDVFQLERLSYAKENPFLLSTLESLYLFYLQNLRYIWKDPIQKVSLQSLTVVQVKWCNELRYLFTLSLARSLLQLEQLKVWRCGSLEHIVEIEEAEENVAGGGGNDVMFPKLRILQLGGLENFINFYSENYSSTWPALQELSLYLPLSSTLSSVAQLEQTTNENLRVLNMGISDQSCNTVLAQFRYGFQNLEELKISRCGVQVLFQLEDVEQELSLPSLKVLYLYWLKELECLCKGPTHLLNMPNLKKLSVIRCNRLRHMFSPSLARNFMQLEELIISRCGELEQMFIEDDAEYNQTILEDHLHWPILFPNLQFIDIQNCDKLRSMFPVSITHLLSLQNLTTLELHHCKRLTHLFSSTLARNLLQLESIFVENCNGLEQIIVEDHTEDDHVQLGLFPNLSSISVKGCGKLKTLFPAVTIARSGLQKLRTLYIRGSFQLEELFVHKDAADMTSGDREMVLPRLEELTLEQLASLVNICPVGYHFIFPSLSRLFVTKCPKICTRFSVDKNRSVHAEAKVPQMGKEDADMKRSPPKTTVEIDYWGFYGVESILPPYIGK</sequence>
<dbReference type="InterPro" id="IPR027417">
    <property type="entry name" value="P-loop_NTPase"/>
</dbReference>
<dbReference type="SUPFAM" id="SSF52047">
    <property type="entry name" value="RNI-like"/>
    <property type="match status" value="1"/>
</dbReference>
<dbReference type="Pfam" id="PF00931">
    <property type="entry name" value="NB-ARC"/>
    <property type="match status" value="1"/>
</dbReference>
<evidence type="ECO:0000259" key="4">
    <source>
        <dbReference type="Pfam" id="PF00931"/>
    </source>
</evidence>
<keyword evidence="2" id="KW-0611">Plant defense</keyword>
<evidence type="ECO:0000256" key="2">
    <source>
        <dbReference type="ARBA" id="ARBA00022821"/>
    </source>
</evidence>
<evidence type="ECO:0000313" key="7">
    <source>
        <dbReference type="Proteomes" id="UP000323000"/>
    </source>
</evidence>
<organism evidence="6 7">
    <name type="scientific">Acer yangbiense</name>
    <dbReference type="NCBI Taxonomy" id="1000413"/>
    <lineage>
        <taxon>Eukaryota</taxon>
        <taxon>Viridiplantae</taxon>
        <taxon>Streptophyta</taxon>
        <taxon>Embryophyta</taxon>
        <taxon>Tracheophyta</taxon>
        <taxon>Spermatophyta</taxon>
        <taxon>Magnoliopsida</taxon>
        <taxon>eudicotyledons</taxon>
        <taxon>Gunneridae</taxon>
        <taxon>Pentapetalae</taxon>
        <taxon>rosids</taxon>
        <taxon>malvids</taxon>
        <taxon>Sapindales</taxon>
        <taxon>Sapindaceae</taxon>
        <taxon>Hippocastanoideae</taxon>
        <taxon>Acereae</taxon>
        <taxon>Acer</taxon>
    </lineage>
</organism>
<keyword evidence="3" id="KW-0175">Coiled coil</keyword>
<dbReference type="PANTHER" id="PTHR33463:SF203">
    <property type="entry name" value="AAA+ ATPASE DOMAIN-CONTAINING PROTEIN"/>
    <property type="match status" value="1"/>
</dbReference>
<dbReference type="SUPFAM" id="SSF52058">
    <property type="entry name" value="L domain-like"/>
    <property type="match status" value="2"/>
</dbReference>
<protein>
    <submittedName>
        <fullName evidence="6">Uncharacterized protein</fullName>
    </submittedName>
</protein>
<feature type="domain" description="NB-ARC" evidence="4">
    <location>
        <begin position="162"/>
        <end position="320"/>
    </location>
</feature>
<dbReference type="InterPro" id="IPR002182">
    <property type="entry name" value="NB-ARC"/>
</dbReference>
<comment type="similarity">
    <text evidence="1">Belongs to the disease resistance NB-LRR family.</text>
</comment>
<evidence type="ECO:0000256" key="3">
    <source>
        <dbReference type="SAM" id="Coils"/>
    </source>
</evidence>
<dbReference type="AlphaFoldDB" id="A0A5C7ICC9"/>
<accession>A0A5C7ICC9</accession>
<feature type="coiled-coil region" evidence="3">
    <location>
        <begin position="51"/>
        <end position="92"/>
    </location>
</feature>
<proteinExistence type="inferred from homology"/>
<dbReference type="PANTHER" id="PTHR33463">
    <property type="entry name" value="NB-ARC DOMAIN-CONTAINING PROTEIN-RELATED"/>
    <property type="match status" value="1"/>
</dbReference>
<evidence type="ECO:0000256" key="1">
    <source>
        <dbReference type="ARBA" id="ARBA00008894"/>
    </source>
</evidence>
<gene>
    <name evidence="6" type="ORF">EZV62_008265</name>
</gene>
<dbReference type="Proteomes" id="UP000323000">
    <property type="component" value="Chromosome 3"/>
</dbReference>
<dbReference type="OrthoDB" id="1682683at2759"/>